<evidence type="ECO:0000313" key="2">
    <source>
        <dbReference type="Proteomes" id="UP000002058"/>
    </source>
</evidence>
<dbReference type="EMBL" id="CH476615">
    <property type="protein sequence ID" value="EEP76467.1"/>
    <property type="molecule type" value="Genomic_DNA"/>
</dbReference>
<organism evidence="1 2">
    <name type="scientific">Uncinocarpus reesii (strain UAMH 1704)</name>
    <dbReference type="NCBI Taxonomy" id="336963"/>
    <lineage>
        <taxon>Eukaryota</taxon>
        <taxon>Fungi</taxon>
        <taxon>Dikarya</taxon>
        <taxon>Ascomycota</taxon>
        <taxon>Pezizomycotina</taxon>
        <taxon>Eurotiomycetes</taxon>
        <taxon>Eurotiomycetidae</taxon>
        <taxon>Onygenales</taxon>
        <taxon>Onygenaceae</taxon>
        <taxon>Uncinocarpus</taxon>
    </lineage>
</organism>
<dbReference type="InParanoid" id="C4JHF3"/>
<dbReference type="KEGG" id="ure:UREG_01316"/>
<evidence type="ECO:0000313" key="1">
    <source>
        <dbReference type="EMBL" id="EEP76467.1"/>
    </source>
</evidence>
<keyword evidence="2" id="KW-1185">Reference proteome</keyword>
<protein>
    <submittedName>
        <fullName evidence="1">Uncharacterized protein</fullName>
    </submittedName>
</protein>
<proteinExistence type="predicted"/>
<dbReference type="Proteomes" id="UP000002058">
    <property type="component" value="Unassembled WGS sequence"/>
</dbReference>
<dbReference type="AlphaFoldDB" id="C4JHF3"/>
<sequence>MYGGDATTSKITGSGYPYSVPETLKLKGQMNVEQLSATDLNGIPPSDIPFQSRIIVPPRRLDAVER</sequence>
<accession>C4JHF3</accession>
<dbReference type="VEuPathDB" id="FungiDB:UREG_01316"/>
<gene>
    <name evidence="1" type="ORF">UREG_01316</name>
</gene>
<dbReference type="HOGENOM" id="CLU_2833071_0_0_1"/>
<reference evidence="2" key="1">
    <citation type="journal article" date="2009" name="Genome Res.">
        <title>Comparative genomic analyses of the human fungal pathogens Coccidioides and their relatives.</title>
        <authorList>
            <person name="Sharpton T.J."/>
            <person name="Stajich J.E."/>
            <person name="Rounsley S.D."/>
            <person name="Gardner M.J."/>
            <person name="Wortman J.R."/>
            <person name="Jordar V.S."/>
            <person name="Maiti R."/>
            <person name="Kodira C.D."/>
            <person name="Neafsey D.E."/>
            <person name="Zeng Q."/>
            <person name="Hung C.-Y."/>
            <person name="McMahan C."/>
            <person name="Muszewska A."/>
            <person name="Grynberg M."/>
            <person name="Mandel M.A."/>
            <person name="Kellner E.M."/>
            <person name="Barker B.M."/>
            <person name="Galgiani J.N."/>
            <person name="Orbach M.J."/>
            <person name="Kirkland T.N."/>
            <person name="Cole G.T."/>
            <person name="Henn M.R."/>
            <person name="Birren B.W."/>
            <person name="Taylor J.W."/>
        </authorList>
    </citation>
    <scope>NUCLEOTIDE SEQUENCE [LARGE SCALE GENOMIC DNA]</scope>
    <source>
        <strain evidence="2">UAMH 1704</strain>
    </source>
</reference>
<name>C4JHF3_UNCRE</name>
<dbReference type="RefSeq" id="XP_002541800.1">
    <property type="nucleotide sequence ID" value="XM_002541754.1"/>
</dbReference>
<dbReference type="GeneID" id="8444676"/>